<dbReference type="EC" id="3.-.-.-" evidence="3"/>
<dbReference type="PANTHER" id="PTHR46825">
    <property type="entry name" value="D-ALANYL-D-ALANINE-CARBOXYPEPTIDASE/ENDOPEPTIDASE AMPH"/>
    <property type="match status" value="1"/>
</dbReference>
<dbReference type="InterPro" id="IPR012338">
    <property type="entry name" value="Beta-lactam/transpept-like"/>
</dbReference>
<feature type="domain" description="Beta-lactamase-related" evidence="2">
    <location>
        <begin position="56"/>
        <end position="357"/>
    </location>
</feature>
<dbReference type="InterPro" id="IPR050491">
    <property type="entry name" value="AmpC-like"/>
</dbReference>
<keyword evidence="1" id="KW-0812">Transmembrane</keyword>
<gene>
    <name evidence="3" type="ORF">ACFSTE_18310</name>
</gene>
<sequence length="375" mass="42979">MNIFLIILLVIALIGLLIRILWVYELYIPKLLHKKEKDVVEAISDWLDLLTEEKKFNGAILIVDRGEALLRKAVGFTSYLKKEKLHLHSRFRLASVSKQFTAFGIMVLIKKHDLSYDTRVTQIIPDFPYPKVTIRHLLNQTSGIRADYIKLAKKKKKTASYVLSLKDAVELLCQYPDHIIKNPLEEYYYNNTNYIVLARIIEIVSKHSFEKYMKHVIFQPLGLEETRVWNLLSEADEHFEKDKAKGFEAFLKSKPIEITPNWIDGVAGDGAVFSSISDMEKWSTIWTKNNLLNSSEMKEAFIAPVLANGSPSNYGFGWVLAGDVSWHNGSWLASNSLILKNHKTNACVVVLDNSTNMRFDKITKSILKTLNQKMT</sequence>
<accession>A0ABW5NCL3</accession>
<dbReference type="EMBL" id="JBHULX010000039">
    <property type="protein sequence ID" value="MFD2592797.1"/>
    <property type="molecule type" value="Genomic_DNA"/>
</dbReference>
<name>A0ABW5NCL3_9FLAO</name>
<evidence type="ECO:0000256" key="1">
    <source>
        <dbReference type="SAM" id="Phobius"/>
    </source>
</evidence>
<dbReference type="RefSeq" id="WP_378298337.1">
    <property type="nucleotide sequence ID" value="NZ_JBHULX010000039.1"/>
</dbReference>
<evidence type="ECO:0000259" key="2">
    <source>
        <dbReference type="Pfam" id="PF00144"/>
    </source>
</evidence>
<keyword evidence="4" id="KW-1185">Reference proteome</keyword>
<dbReference type="GO" id="GO:0016787">
    <property type="term" value="F:hydrolase activity"/>
    <property type="evidence" value="ECO:0007669"/>
    <property type="project" value="UniProtKB-KW"/>
</dbReference>
<keyword evidence="1" id="KW-0472">Membrane</keyword>
<dbReference type="PANTHER" id="PTHR46825:SF9">
    <property type="entry name" value="BETA-LACTAMASE-RELATED DOMAIN-CONTAINING PROTEIN"/>
    <property type="match status" value="1"/>
</dbReference>
<dbReference type="Gene3D" id="3.40.710.10">
    <property type="entry name" value="DD-peptidase/beta-lactamase superfamily"/>
    <property type="match status" value="1"/>
</dbReference>
<keyword evidence="3" id="KW-0378">Hydrolase</keyword>
<feature type="transmembrane region" description="Helical" evidence="1">
    <location>
        <begin position="6"/>
        <end position="27"/>
    </location>
</feature>
<evidence type="ECO:0000313" key="4">
    <source>
        <dbReference type="Proteomes" id="UP001597459"/>
    </source>
</evidence>
<organism evidence="3 4">
    <name type="scientific">Aquimarina hainanensis</name>
    <dbReference type="NCBI Taxonomy" id="1578017"/>
    <lineage>
        <taxon>Bacteria</taxon>
        <taxon>Pseudomonadati</taxon>
        <taxon>Bacteroidota</taxon>
        <taxon>Flavobacteriia</taxon>
        <taxon>Flavobacteriales</taxon>
        <taxon>Flavobacteriaceae</taxon>
        <taxon>Aquimarina</taxon>
    </lineage>
</organism>
<dbReference type="Proteomes" id="UP001597459">
    <property type="component" value="Unassembled WGS sequence"/>
</dbReference>
<evidence type="ECO:0000313" key="3">
    <source>
        <dbReference type="EMBL" id="MFD2592797.1"/>
    </source>
</evidence>
<protein>
    <submittedName>
        <fullName evidence="3">Serine hydrolase domain-containing protein</fullName>
        <ecNumber evidence="3">3.-.-.-</ecNumber>
    </submittedName>
</protein>
<reference evidence="4" key="1">
    <citation type="journal article" date="2019" name="Int. J. Syst. Evol. Microbiol.">
        <title>The Global Catalogue of Microorganisms (GCM) 10K type strain sequencing project: providing services to taxonomists for standard genome sequencing and annotation.</title>
        <authorList>
            <consortium name="The Broad Institute Genomics Platform"/>
            <consortium name="The Broad Institute Genome Sequencing Center for Infectious Disease"/>
            <person name="Wu L."/>
            <person name="Ma J."/>
        </authorList>
    </citation>
    <scope>NUCLEOTIDE SEQUENCE [LARGE SCALE GENOMIC DNA]</scope>
    <source>
        <strain evidence="4">KCTC 42423</strain>
    </source>
</reference>
<dbReference type="Pfam" id="PF00144">
    <property type="entry name" value="Beta-lactamase"/>
    <property type="match status" value="1"/>
</dbReference>
<proteinExistence type="predicted"/>
<dbReference type="InterPro" id="IPR001466">
    <property type="entry name" value="Beta-lactam-related"/>
</dbReference>
<dbReference type="SUPFAM" id="SSF56601">
    <property type="entry name" value="beta-lactamase/transpeptidase-like"/>
    <property type="match status" value="1"/>
</dbReference>
<comment type="caution">
    <text evidence="3">The sequence shown here is derived from an EMBL/GenBank/DDBJ whole genome shotgun (WGS) entry which is preliminary data.</text>
</comment>
<keyword evidence="1" id="KW-1133">Transmembrane helix</keyword>